<dbReference type="PaxDb" id="2711-XP_006487013.1"/>
<keyword evidence="3" id="KW-0539">Nucleus</keyword>
<dbReference type="STRING" id="2711.A0A067F9E3"/>
<proteinExistence type="inferred from homology"/>
<name>A0A067F9E3_CITSI</name>
<dbReference type="Pfam" id="PF15341">
    <property type="entry name" value="SLX9"/>
    <property type="match status" value="1"/>
</dbReference>
<dbReference type="InterPro" id="IPR028160">
    <property type="entry name" value="Slx9-like"/>
</dbReference>
<feature type="region of interest" description="Disordered" evidence="4">
    <location>
        <begin position="119"/>
        <end position="158"/>
    </location>
</feature>
<dbReference type="GO" id="GO:0030686">
    <property type="term" value="C:90S preribosome"/>
    <property type="evidence" value="ECO:0007669"/>
    <property type="project" value="InterPro"/>
</dbReference>
<evidence type="ECO:0000256" key="1">
    <source>
        <dbReference type="ARBA" id="ARBA00004604"/>
    </source>
</evidence>
<evidence type="ECO:0000313" key="6">
    <source>
        <dbReference type="Proteomes" id="UP000027120"/>
    </source>
</evidence>
<dbReference type="eggNOG" id="ENOG502S0EQ">
    <property type="taxonomic scope" value="Eukaryota"/>
</dbReference>
<dbReference type="PANTHER" id="PTHR31109">
    <property type="entry name" value="PROTEIN FAM207A"/>
    <property type="match status" value="1"/>
</dbReference>
<gene>
    <name evidence="5" type="ORF">CISIN_1g031489mg</name>
</gene>
<accession>A0A067F9E3</accession>
<dbReference type="GO" id="GO:0000462">
    <property type="term" value="P:maturation of SSU-rRNA from tricistronic rRNA transcript (SSU-rRNA, 5.8S rRNA, LSU-rRNA)"/>
    <property type="evidence" value="ECO:0007669"/>
    <property type="project" value="InterPro"/>
</dbReference>
<dbReference type="AlphaFoldDB" id="A0A067F9E3"/>
<dbReference type="PANTHER" id="PTHR31109:SF2">
    <property type="entry name" value="RIBOSOME BIOGENESIS PROTEIN SLX9 HOMOLOG"/>
    <property type="match status" value="1"/>
</dbReference>
<evidence type="ECO:0000256" key="4">
    <source>
        <dbReference type="SAM" id="MobiDB-lite"/>
    </source>
</evidence>
<evidence type="ECO:0000313" key="5">
    <source>
        <dbReference type="EMBL" id="KDO59801.1"/>
    </source>
</evidence>
<organism evidence="5 6">
    <name type="scientific">Citrus sinensis</name>
    <name type="common">Sweet orange</name>
    <name type="synonym">Citrus aurantium var. sinensis</name>
    <dbReference type="NCBI Taxonomy" id="2711"/>
    <lineage>
        <taxon>Eukaryota</taxon>
        <taxon>Viridiplantae</taxon>
        <taxon>Streptophyta</taxon>
        <taxon>Embryophyta</taxon>
        <taxon>Tracheophyta</taxon>
        <taxon>Spermatophyta</taxon>
        <taxon>Magnoliopsida</taxon>
        <taxon>eudicotyledons</taxon>
        <taxon>Gunneridae</taxon>
        <taxon>Pentapetalae</taxon>
        <taxon>rosids</taxon>
        <taxon>malvids</taxon>
        <taxon>Sapindales</taxon>
        <taxon>Rutaceae</taxon>
        <taxon>Aurantioideae</taxon>
        <taxon>Citrus</taxon>
    </lineage>
</organism>
<dbReference type="EMBL" id="KK784937">
    <property type="protein sequence ID" value="KDO59801.1"/>
    <property type="molecule type" value="Genomic_DNA"/>
</dbReference>
<evidence type="ECO:0000256" key="3">
    <source>
        <dbReference type="ARBA" id="ARBA00023242"/>
    </source>
</evidence>
<dbReference type="GO" id="GO:0030688">
    <property type="term" value="C:preribosome, small subunit precursor"/>
    <property type="evidence" value="ECO:0007669"/>
    <property type="project" value="InterPro"/>
</dbReference>
<comment type="similarity">
    <text evidence="2">Belongs to the SLX9 family.</text>
</comment>
<sequence length="158" mass="17747">MGKSSAKAESSTKSDRKFEKKLQFYSKVRDTVASLTAKKAITKKKKLRGRQKKLKVYNLSTLSESLPELKAPRQPIPAADLKLNCKARQKLILKEGKQLSTVLNHPAFQVDPLAAINQHLESTQRVSDEKPKKKMNKNGSKKRKGKSKTSDRAQSMDV</sequence>
<reference evidence="5 6" key="1">
    <citation type="submission" date="2014-04" db="EMBL/GenBank/DDBJ databases">
        <authorList>
            <consortium name="International Citrus Genome Consortium"/>
            <person name="Gmitter F."/>
            <person name="Chen C."/>
            <person name="Farmerie W."/>
            <person name="Harkins T."/>
            <person name="Desany B."/>
            <person name="Mohiuddin M."/>
            <person name="Kodira C."/>
            <person name="Borodovsky M."/>
            <person name="Lomsadze A."/>
            <person name="Burns P."/>
            <person name="Jenkins J."/>
            <person name="Prochnik S."/>
            <person name="Shu S."/>
            <person name="Chapman J."/>
            <person name="Pitluck S."/>
            <person name="Schmutz J."/>
            <person name="Rokhsar D."/>
        </authorList>
    </citation>
    <scope>NUCLEOTIDE SEQUENCE</scope>
</reference>
<evidence type="ECO:0008006" key="7">
    <source>
        <dbReference type="Google" id="ProtNLM"/>
    </source>
</evidence>
<protein>
    <recommendedName>
        <fullName evidence="7">Ribosome biogenesis protein slx9-like</fullName>
    </recommendedName>
</protein>
<keyword evidence="6" id="KW-1185">Reference proteome</keyword>
<dbReference type="SMR" id="A0A067F9E3"/>
<feature type="compositionally biased region" description="Basic residues" evidence="4">
    <location>
        <begin position="132"/>
        <end position="147"/>
    </location>
</feature>
<evidence type="ECO:0000256" key="2">
    <source>
        <dbReference type="ARBA" id="ARBA00011022"/>
    </source>
</evidence>
<comment type="subcellular location">
    <subcellularLocation>
        <location evidence="1">Nucleus</location>
        <location evidence="1">Nucleolus</location>
    </subcellularLocation>
</comment>
<dbReference type="GO" id="GO:0005730">
    <property type="term" value="C:nucleolus"/>
    <property type="evidence" value="ECO:0007669"/>
    <property type="project" value="UniProtKB-SubCell"/>
</dbReference>
<dbReference type="Proteomes" id="UP000027120">
    <property type="component" value="Unassembled WGS sequence"/>
</dbReference>